<organism evidence="1 2">
    <name type="scientific">Megasphaera stantonii</name>
    <dbReference type="NCBI Taxonomy" id="2144175"/>
    <lineage>
        <taxon>Bacteria</taxon>
        <taxon>Bacillati</taxon>
        <taxon>Bacillota</taxon>
        <taxon>Negativicutes</taxon>
        <taxon>Veillonellales</taxon>
        <taxon>Veillonellaceae</taxon>
        <taxon>Megasphaera</taxon>
    </lineage>
</organism>
<keyword evidence="2" id="KW-1185">Reference proteome</keyword>
<reference evidence="1 2" key="1">
    <citation type="submission" date="2018-05" db="EMBL/GenBank/DDBJ databases">
        <title>Complete genome sequence of Megasphaera sp. AJH120T, isolated from the ceca of a chicken.</title>
        <authorList>
            <person name="Maki J."/>
            <person name="Looft T."/>
        </authorList>
    </citation>
    <scope>NUCLEOTIDE SEQUENCE [LARGE SCALE GENOMIC DNA]</scope>
    <source>
        <strain evidence="1 2">AJH120</strain>
    </source>
</reference>
<gene>
    <name evidence="1" type="ORF">DKB62_09970</name>
</gene>
<dbReference type="OrthoDB" id="8612906at2"/>
<dbReference type="AlphaFoldDB" id="A0A346B169"/>
<dbReference type="EMBL" id="CP029462">
    <property type="protein sequence ID" value="AXL21862.1"/>
    <property type="molecule type" value="Genomic_DNA"/>
</dbReference>
<proteinExistence type="predicted"/>
<accession>A0A346B169</accession>
<protein>
    <submittedName>
        <fullName evidence="1">Uncharacterized protein</fullName>
    </submittedName>
</protein>
<dbReference type="KEGG" id="meg:DKB62_09970"/>
<name>A0A346B169_9FIRM</name>
<sequence>MTKVIDVDLGYKEIIGDLEQLDGKSVEAGVFANAGTEKDGKTKVADVAYWNEYGVDIPVTPRMRGYLHTIGIHLSPNKTTIHIPARPFMHQAADANMDKWGDTAERLVTLILNGMSAEQALELLGTQAKGDIQAIFTRGDFAPNSPATIARKKSSRPLIDTGRLRNSVDFRIKRG</sequence>
<evidence type="ECO:0000313" key="2">
    <source>
        <dbReference type="Proteomes" id="UP000254337"/>
    </source>
</evidence>
<dbReference type="Proteomes" id="UP000254337">
    <property type="component" value="Chromosome"/>
</dbReference>
<dbReference type="RefSeq" id="WP_107196326.1">
    <property type="nucleotide sequence ID" value="NZ_CP029462.1"/>
</dbReference>
<evidence type="ECO:0000313" key="1">
    <source>
        <dbReference type="EMBL" id="AXL21862.1"/>
    </source>
</evidence>